<feature type="region of interest" description="Disordered" evidence="1">
    <location>
        <begin position="32"/>
        <end position="125"/>
    </location>
</feature>
<dbReference type="Gramene" id="PNT76198">
    <property type="protein sequence ID" value="PNT76198"/>
    <property type="gene ID" value="BRADI_1g45644v3"/>
</dbReference>
<sequence>GYHASQPPQEAACRAVRIRCARGLLRAPPGCCHRRPYNTQGAEVRRYDDDESSDDSGREYEDADAGGRRRTRFFSQDMLDPPSMDQLLSLMEDRPAPSGWTKLSSSTAAPRRGWWVAKEDDDVGS</sequence>
<feature type="non-terminal residue" evidence="2">
    <location>
        <position position="1"/>
    </location>
</feature>
<evidence type="ECO:0000313" key="3">
    <source>
        <dbReference type="EnsemblPlants" id="PNT76198"/>
    </source>
</evidence>
<dbReference type="AlphaFoldDB" id="A0A2K2DPJ7"/>
<dbReference type="STRING" id="15368.A0A2K2DPJ7"/>
<dbReference type="InParanoid" id="A0A2K2DPJ7"/>
<dbReference type="EMBL" id="CM000880">
    <property type="protein sequence ID" value="PNT76198.1"/>
    <property type="molecule type" value="Genomic_DNA"/>
</dbReference>
<dbReference type="Proteomes" id="UP000008810">
    <property type="component" value="Chromosome 1"/>
</dbReference>
<name>A0A2K2DPJ7_BRADI</name>
<proteinExistence type="predicted"/>
<reference evidence="2" key="2">
    <citation type="submission" date="2017-06" db="EMBL/GenBank/DDBJ databases">
        <title>WGS assembly of Brachypodium distachyon.</title>
        <authorList>
            <consortium name="The International Brachypodium Initiative"/>
            <person name="Lucas S."/>
            <person name="Harmon-Smith M."/>
            <person name="Lail K."/>
            <person name="Tice H."/>
            <person name="Grimwood J."/>
            <person name="Bruce D."/>
            <person name="Barry K."/>
            <person name="Shu S."/>
            <person name="Lindquist E."/>
            <person name="Wang M."/>
            <person name="Pitluck S."/>
            <person name="Vogel J.P."/>
            <person name="Garvin D.F."/>
            <person name="Mockler T.C."/>
            <person name="Schmutz J."/>
            <person name="Rokhsar D."/>
            <person name="Bevan M.W."/>
        </authorList>
    </citation>
    <scope>NUCLEOTIDE SEQUENCE</scope>
    <source>
        <strain evidence="2">Bd21</strain>
    </source>
</reference>
<keyword evidence="4" id="KW-1185">Reference proteome</keyword>
<protein>
    <submittedName>
        <fullName evidence="2 3">Uncharacterized protein</fullName>
    </submittedName>
</protein>
<evidence type="ECO:0000313" key="2">
    <source>
        <dbReference type="EMBL" id="PNT76198.1"/>
    </source>
</evidence>
<gene>
    <name evidence="2" type="ORF">BRADI_1g45644v3</name>
</gene>
<dbReference type="EnsemblPlants" id="PNT76198">
    <property type="protein sequence ID" value="PNT76198"/>
    <property type="gene ID" value="BRADI_1g45644v3"/>
</dbReference>
<evidence type="ECO:0000313" key="4">
    <source>
        <dbReference type="Proteomes" id="UP000008810"/>
    </source>
</evidence>
<evidence type="ECO:0000256" key="1">
    <source>
        <dbReference type="SAM" id="MobiDB-lite"/>
    </source>
</evidence>
<organism evidence="2">
    <name type="scientific">Brachypodium distachyon</name>
    <name type="common">Purple false brome</name>
    <name type="synonym">Trachynia distachya</name>
    <dbReference type="NCBI Taxonomy" id="15368"/>
    <lineage>
        <taxon>Eukaryota</taxon>
        <taxon>Viridiplantae</taxon>
        <taxon>Streptophyta</taxon>
        <taxon>Embryophyta</taxon>
        <taxon>Tracheophyta</taxon>
        <taxon>Spermatophyta</taxon>
        <taxon>Magnoliopsida</taxon>
        <taxon>Liliopsida</taxon>
        <taxon>Poales</taxon>
        <taxon>Poaceae</taxon>
        <taxon>BOP clade</taxon>
        <taxon>Pooideae</taxon>
        <taxon>Stipodae</taxon>
        <taxon>Brachypodieae</taxon>
        <taxon>Brachypodium</taxon>
    </lineage>
</organism>
<accession>A0A2K2DPJ7</accession>
<reference evidence="2 3" key="1">
    <citation type="journal article" date="2010" name="Nature">
        <title>Genome sequencing and analysis of the model grass Brachypodium distachyon.</title>
        <authorList>
            <consortium name="International Brachypodium Initiative"/>
        </authorList>
    </citation>
    <scope>NUCLEOTIDE SEQUENCE [LARGE SCALE GENOMIC DNA]</scope>
    <source>
        <strain evidence="2 3">Bd21</strain>
    </source>
</reference>
<reference evidence="3" key="3">
    <citation type="submission" date="2018-08" db="UniProtKB">
        <authorList>
            <consortium name="EnsemblPlants"/>
        </authorList>
    </citation>
    <scope>IDENTIFICATION</scope>
    <source>
        <strain evidence="3">cv. Bd21</strain>
    </source>
</reference>